<proteinExistence type="predicted"/>
<dbReference type="GO" id="GO:0008270">
    <property type="term" value="F:zinc ion binding"/>
    <property type="evidence" value="ECO:0007669"/>
    <property type="project" value="InterPro"/>
</dbReference>
<organism evidence="1 2">
    <name type="scientific">Nesidiocoris tenuis</name>
    <dbReference type="NCBI Taxonomy" id="355587"/>
    <lineage>
        <taxon>Eukaryota</taxon>
        <taxon>Metazoa</taxon>
        <taxon>Ecdysozoa</taxon>
        <taxon>Arthropoda</taxon>
        <taxon>Hexapoda</taxon>
        <taxon>Insecta</taxon>
        <taxon>Pterygota</taxon>
        <taxon>Neoptera</taxon>
        <taxon>Paraneoptera</taxon>
        <taxon>Hemiptera</taxon>
        <taxon>Heteroptera</taxon>
        <taxon>Panheteroptera</taxon>
        <taxon>Cimicomorpha</taxon>
        <taxon>Miridae</taxon>
        <taxon>Dicyphina</taxon>
        <taxon>Nesidiocoris</taxon>
    </lineage>
</organism>
<keyword evidence="2" id="KW-1185">Reference proteome</keyword>
<dbReference type="SUPFAM" id="SSF57756">
    <property type="entry name" value="Retrovirus zinc finger-like domains"/>
    <property type="match status" value="2"/>
</dbReference>
<name>A0A6H5G4E6_9HEMI</name>
<evidence type="ECO:0000313" key="1">
    <source>
        <dbReference type="EMBL" id="CAA9996747.1"/>
    </source>
</evidence>
<dbReference type="InterPro" id="IPR001878">
    <property type="entry name" value="Znf_CCHC"/>
</dbReference>
<protein>
    <submittedName>
        <fullName evidence="1">Uncharacterized protein</fullName>
    </submittedName>
</protein>
<gene>
    <name evidence="1" type="ORF">NTEN_LOCUS3186</name>
</gene>
<reference evidence="1 2" key="1">
    <citation type="submission" date="2020-02" db="EMBL/GenBank/DDBJ databases">
        <authorList>
            <person name="Ferguson B K."/>
        </authorList>
    </citation>
    <scope>NUCLEOTIDE SEQUENCE [LARGE SCALE GENOMIC DNA]</scope>
</reference>
<sequence>MERTRTELITMIKNERMTLGEVKMNAILREIEDMAEFALNTAKAYRDVLGGADMKREIIPRLDSLADDVEKLNGKIDQISKESILEYVFEKLDAETRSRRADTVQLSNGISNVHTSVLQDTDIIKKGIGRMEKSIERAKTDLRKDMARTPKKIVATTDETSDGGTSGEDWAEVRPRRQKKKPSFAQMVRKEIKRNASSDRTSSIIVSNPNLSPQSTRKEVMKTIDPASQGLKIRGIRNKGNEGVMITTGSPEDTKKIRSCAQLRNAGFSVQETMGENPKLRVHGVQADLAPEEVKTAVFAQNFLGKMTEECFTASFKPSFKTGKRGLDTVIWVIEVSPEMRRIVLEKQRLYIKWDNCWVADFVRVTRCFRCQAFDHVAKYCKGPEVCKHCSKEGHREEACASKADPPKCSNCRRAKEDDRHAVSSEDCPAYKWALRRKVRRTNYKAEQTETDAHQPMQPGPQDRAPGSKRDREEGSPQGPSEKRIYSSTNAAVALPASPLQPTDLNGRVETPASSASSMETPANLWKVLCRHCLKYGHNTSQCYSLVAACEHCGLEGHKIVNCPNRSSSPRCAQCIRLKMKKDATKHSVLTYEICPAYRKHIEQLNKDEPMLAICSPARAPNSKTVP</sequence>
<accession>A0A6H5G4E6</accession>
<dbReference type="OrthoDB" id="8122238at2759"/>
<dbReference type="GO" id="GO:0003676">
    <property type="term" value="F:nucleic acid binding"/>
    <property type="evidence" value="ECO:0007669"/>
    <property type="project" value="InterPro"/>
</dbReference>
<dbReference type="EMBL" id="CADCXU010004912">
    <property type="protein sequence ID" value="CAA9996747.1"/>
    <property type="molecule type" value="Genomic_DNA"/>
</dbReference>
<dbReference type="GO" id="GO:0003964">
    <property type="term" value="F:RNA-directed DNA polymerase activity"/>
    <property type="evidence" value="ECO:0007669"/>
    <property type="project" value="UniProtKB-KW"/>
</dbReference>
<dbReference type="InterPro" id="IPR036875">
    <property type="entry name" value="Znf_CCHC_sf"/>
</dbReference>
<dbReference type="Proteomes" id="UP000479000">
    <property type="component" value="Unassembled WGS sequence"/>
</dbReference>
<evidence type="ECO:0000313" key="2">
    <source>
        <dbReference type="Proteomes" id="UP000479000"/>
    </source>
</evidence>
<dbReference type="AlphaFoldDB" id="A0A6H5G4E6"/>
<dbReference type="SMART" id="SM00343">
    <property type="entry name" value="ZnF_C2HC"/>
    <property type="match status" value="4"/>
</dbReference>